<dbReference type="SUPFAM" id="SSF54236">
    <property type="entry name" value="Ubiquitin-like"/>
    <property type="match status" value="1"/>
</dbReference>
<dbReference type="STRING" id="2880.D8LS99"/>
<dbReference type="Gene3D" id="3.10.20.90">
    <property type="entry name" value="Phosphatidylinositol 3-kinase Catalytic Subunit, Chain A, domain 1"/>
    <property type="match status" value="1"/>
</dbReference>
<dbReference type="OrthoDB" id="10251089at2759"/>
<feature type="region of interest" description="Disordered" evidence="1">
    <location>
        <begin position="31"/>
        <end position="56"/>
    </location>
</feature>
<dbReference type="Proteomes" id="UP000002630">
    <property type="component" value="Linkage Group LG26"/>
</dbReference>
<dbReference type="GO" id="GO:0031625">
    <property type="term" value="F:ubiquitin protein ligase binding"/>
    <property type="evidence" value="ECO:0007669"/>
    <property type="project" value="TreeGrafter"/>
</dbReference>
<dbReference type="GO" id="GO:0043130">
    <property type="term" value="F:ubiquitin binding"/>
    <property type="evidence" value="ECO:0007669"/>
    <property type="project" value="TreeGrafter"/>
</dbReference>
<dbReference type="PANTHER" id="PTHR12710">
    <property type="entry name" value="NUCLEAR PROTEIN LOCALIZATION 4"/>
    <property type="match status" value="1"/>
</dbReference>
<dbReference type="InParanoid" id="D8LS99"/>
<dbReference type="PANTHER" id="PTHR12710:SF0">
    <property type="entry name" value="NUCLEAR PROTEIN LOCALIZATION PROTEIN 4 HOMOLOG"/>
    <property type="match status" value="1"/>
</dbReference>
<dbReference type="Gene3D" id="3.40.140.10">
    <property type="entry name" value="Cytidine Deaminase, domain 2"/>
    <property type="match status" value="1"/>
</dbReference>
<evidence type="ECO:0000313" key="4">
    <source>
        <dbReference type="Proteomes" id="UP000002630"/>
    </source>
</evidence>
<dbReference type="Pfam" id="PF05021">
    <property type="entry name" value="NPL4"/>
    <property type="match status" value="1"/>
</dbReference>
<dbReference type="InterPro" id="IPR016563">
    <property type="entry name" value="Npl4"/>
</dbReference>
<name>D8LS99_ECTSI</name>
<dbReference type="GO" id="GO:0005634">
    <property type="term" value="C:nucleus"/>
    <property type="evidence" value="ECO:0007669"/>
    <property type="project" value="TreeGrafter"/>
</dbReference>
<dbReference type="EMBL" id="FN648927">
    <property type="protein sequence ID" value="CBN75156.1"/>
    <property type="molecule type" value="Genomic_DNA"/>
</dbReference>
<proteinExistence type="predicted"/>
<organism evidence="3 4">
    <name type="scientific">Ectocarpus siliculosus</name>
    <name type="common">Brown alga</name>
    <name type="synonym">Conferva siliculosa</name>
    <dbReference type="NCBI Taxonomy" id="2880"/>
    <lineage>
        <taxon>Eukaryota</taxon>
        <taxon>Sar</taxon>
        <taxon>Stramenopiles</taxon>
        <taxon>Ochrophyta</taxon>
        <taxon>PX clade</taxon>
        <taxon>Phaeophyceae</taxon>
        <taxon>Ectocarpales</taxon>
        <taxon>Ectocarpaceae</taxon>
        <taxon>Ectocarpus</taxon>
    </lineage>
</organism>
<reference evidence="3 4" key="1">
    <citation type="journal article" date="2010" name="Nature">
        <title>The Ectocarpus genome and the independent evolution of multicellularity in brown algae.</title>
        <authorList>
            <person name="Cock J.M."/>
            <person name="Sterck L."/>
            <person name="Rouze P."/>
            <person name="Scornet D."/>
            <person name="Allen A.E."/>
            <person name="Amoutzias G."/>
            <person name="Anthouard V."/>
            <person name="Artiguenave F."/>
            <person name="Aury J.M."/>
            <person name="Badger J.H."/>
            <person name="Beszteri B."/>
            <person name="Billiau K."/>
            <person name="Bonnet E."/>
            <person name="Bothwell J.H."/>
            <person name="Bowler C."/>
            <person name="Boyen C."/>
            <person name="Brownlee C."/>
            <person name="Carrano C.J."/>
            <person name="Charrier B."/>
            <person name="Cho G.Y."/>
            <person name="Coelho S.M."/>
            <person name="Collen J."/>
            <person name="Corre E."/>
            <person name="Da Silva C."/>
            <person name="Delage L."/>
            <person name="Delaroque N."/>
            <person name="Dittami S.M."/>
            <person name="Doulbeau S."/>
            <person name="Elias M."/>
            <person name="Farnham G."/>
            <person name="Gachon C.M."/>
            <person name="Gschloessl B."/>
            <person name="Heesch S."/>
            <person name="Jabbari K."/>
            <person name="Jubin C."/>
            <person name="Kawai H."/>
            <person name="Kimura K."/>
            <person name="Kloareg B."/>
            <person name="Kupper F.C."/>
            <person name="Lang D."/>
            <person name="Le Bail A."/>
            <person name="Leblanc C."/>
            <person name="Lerouge P."/>
            <person name="Lohr M."/>
            <person name="Lopez P.J."/>
            <person name="Martens C."/>
            <person name="Maumus F."/>
            <person name="Michel G."/>
            <person name="Miranda-Saavedra D."/>
            <person name="Morales J."/>
            <person name="Moreau H."/>
            <person name="Motomura T."/>
            <person name="Nagasato C."/>
            <person name="Napoli C.A."/>
            <person name="Nelson D.R."/>
            <person name="Nyvall-Collen P."/>
            <person name="Peters A.F."/>
            <person name="Pommier C."/>
            <person name="Potin P."/>
            <person name="Poulain J."/>
            <person name="Quesneville H."/>
            <person name="Read B."/>
            <person name="Rensing S.A."/>
            <person name="Ritter A."/>
            <person name="Rousvoal S."/>
            <person name="Samanta M."/>
            <person name="Samson G."/>
            <person name="Schroeder D.C."/>
            <person name="Segurens B."/>
            <person name="Strittmatter M."/>
            <person name="Tonon T."/>
            <person name="Tregear J.W."/>
            <person name="Valentin K."/>
            <person name="von Dassow P."/>
            <person name="Yamagishi T."/>
            <person name="Van de Peer Y."/>
            <person name="Wincker P."/>
        </authorList>
    </citation>
    <scope>NUCLEOTIDE SEQUENCE [LARGE SCALE GENOMIC DNA]</scope>
    <source>
        <strain evidence="4">Ec32 / CCAP1310/4</strain>
    </source>
</reference>
<dbReference type="EMBL" id="FN649751">
    <property type="protein sequence ID" value="CBN75156.1"/>
    <property type="molecule type" value="Genomic_DNA"/>
</dbReference>
<dbReference type="GO" id="GO:0006511">
    <property type="term" value="P:ubiquitin-dependent protein catabolic process"/>
    <property type="evidence" value="ECO:0007669"/>
    <property type="project" value="InterPro"/>
</dbReference>
<evidence type="ECO:0000259" key="2">
    <source>
        <dbReference type="Pfam" id="PF05021"/>
    </source>
</evidence>
<feature type="domain" description="Nuclear pore localisation protein NPL4 C-terminal" evidence="2">
    <location>
        <begin position="182"/>
        <end position="322"/>
    </location>
</feature>
<dbReference type="InterPro" id="IPR029071">
    <property type="entry name" value="Ubiquitin-like_domsf"/>
</dbReference>
<keyword evidence="4" id="KW-1185">Reference proteome</keyword>
<dbReference type="OMA" id="DYTMSTA"/>
<gene>
    <name evidence="3" type="ORF">Esi_0070_0117</name>
</gene>
<sequence length="441" mass="49461">MIIRVRTHAGVWRVNDVAPDTTIKELRQRLSTEHNANLSDDTRQPLTLKPNPRGDQDTLALESTLQSLGLGHGDMIHLNLDESIRDMAHEEAGGPKRINKDGTIEQQSFDEISNKTGFRPGMMSLRSMKMKWTLADFTEMNDQFTFRLKKPEKGVCTKVSLDSAACNSFQSFVRQFGFHRARMGYLYGHFTDDDTKVRVECVYEPPQENYPEGFQVSEDPKADTVEALAGLLGLKRVGWIFAHPPREEGFLFSSAEVVTAATLQLEAADGVNDTPFVTVKVTAEEDGSAHFDAFQVSKQCMEMVAEGALEVGENPGHCMVPKTFTAIVEMKEAKEVDTTMFLNTVPIEQHESAKFLHDFPRANRDGVMQTWDDVKRQLGRAGGQGFTYMDVLSDFHLLLFLTAFLDMQTDMPKICDSVVDREKPLDDGFKFLINNFAGLDA</sequence>
<dbReference type="CDD" id="cd08061">
    <property type="entry name" value="MPN_NPL4"/>
    <property type="match status" value="1"/>
</dbReference>
<evidence type="ECO:0000313" key="3">
    <source>
        <dbReference type="EMBL" id="CBN75156.1"/>
    </source>
</evidence>
<dbReference type="AlphaFoldDB" id="D8LS99"/>
<accession>D8LS99</accession>
<protein>
    <recommendedName>
        <fullName evidence="2">Nuclear pore localisation protein NPL4 C-terminal domain-containing protein</fullName>
    </recommendedName>
</protein>
<dbReference type="InterPro" id="IPR007717">
    <property type="entry name" value="NPL4_C"/>
</dbReference>
<evidence type="ECO:0000256" key="1">
    <source>
        <dbReference type="SAM" id="MobiDB-lite"/>
    </source>
</evidence>
<dbReference type="eggNOG" id="KOG2834">
    <property type="taxonomic scope" value="Eukaryota"/>
</dbReference>